<comment type="catalytic activity">
    <reaction evidence="1">
        <text>[protein]-peptidylproline (omega=180) = [protein]-peptidylproline (omega=0)</text>
        <dbReference type="Rhea" id="RHEA:16237"/>
        <dbReference type="Rhea" id="RHEA-COMP:10747"/>
        <dbReference type="Rhea" id="RHEA-COMP:10748"/>
        <dbReference type="ChEBI" id="CHEBI:83833"/>
        <dbReference type="ChEBI" id="CHEBI:83834"/>
        <dbReference type="EC" id="5.2.1.8"/>
    </reaction>
</comment>
<dbReference type="SUPFAM" id="SSF48452">
    <property type="entry name" value="TPR-like"/>
    <property type="match status" value="1"/>
</dbReference>
<dbReference type="GO" id="GO:0003755">
    <property type="term" value="F:peptidyl-prolyl cis-trans isomerase activity"/>
    <property type="evidence" value="ECO:0007669"/>
    <property type="project" value="UniProtKB-EC"/>
</dbReference>
<evidence type="ECO:0000256" key="2">
    <source>
        <dbReference type="ARBA" id="ARBA00013194"/>
    </source>
</evidence>
<dbReference type="PaxDb" id="2903-EOD23515"/>
<organism evidence="6 7">
    <name type="scientific">Emiliania huxleyi (strain CCMP1516)</name>
    <dbReference type="NCBI Taxonomy" id="280463"/>
    <lineage>
        <taxon>Eukaryota</taxon>
        <taxon>Haptista</taxon>
        <taxon>Haptophyta</taxon>
        <taxon>Prymnesiophyceae</taxon>
        <taxon>Isochrysidales</taxon>
        <taxon>Noelaerhabdaceae</taxon>
        <taxon>Emiliania</taxon>
    </lineage>
</organism>
<reference evidence="6" key="2">
    <citation type="submission" date="2024-10" db="UniProtKB">
        <authorList>
            <consortium name="EnsemblProtists"/>
        </authorList>
    </citation>
    <scope>IDENTIFICATION</scope>
</reference>
<dbReference type="PANTHER" id="PTHR46512">
    <property type="entry name" value="PEPTIDYLPROLYL ISOMERASE"/>
    <property type="match status" value="1"/>
</dbReference>
<sequence>MSRAAASIKSMGVDRLVATLAEFGTEDERLARACFTSLLCRVMDEVARQGEAYAELPFVCAVTGAMLAHKATPEFLQTGGMLLAPVLTGLAPSREALSMGAEALVAMMLPMLPLSGSAALSQIAPNVLLLLALVARNSDVLLDAGAVGLFEAVQRSHHVPEDLKVKCGVAVEIVRDGDITLTPEPSFEEWQANEARKASVLAAKARGTAAFRRGEWELAAREYGAALEVYAGAGAGTPPPPRARRTAPVYSGPALTSEEREEQRAEQVVLHSNCAEAFLRLDEYQAARECATAALELDPAHGKSLHRRARALRQLGPWIGGDAALVGAEADLLELTRLGGGAAVAELLAEVREVQARMRAARGEAHHSHVSQFLEREREARLAGPTPYQGLQRSGTEALYRSIQFALRSLCTAAN</sequence>
<dbReference type="InterPro" id="IPR050754">
    <property type="entry name" value="FKBP4/5/8-like"/>
</dbReference>
<dbReference type="KEGG" id="ehx:EMIHUDRAFT_116377"/>
<evidence type="ECO:0000256" key="5">
    <source>
        <dbReference type="SAM" id="MobiDB-lite"/>
    </source>
</evidence>
<feature type="region of interest" description="Disordered" evidence="5">
    <location>
        <begin position="235"/>
        <end position="260"/>
    </location>
</feature>
<protein>
    <recommendedName>
        <fullName evidence="2">peptidylprolyl isomerase</fullName>
        <ecNumber evidence="2">5.2.1.8</ecNumber>
    </recommendedName>
</protein>
<dbReference type="Proteomes" id="UP000013827">
    <property type="component" value="Unassembled WGS sequence"/>
</dbReference>
<keyword evidence="3" id="KW-0697">Rotamase</keyword>
<evidence type="ECO:0000256" key="4">
    <source>
        <dbReference type="ARBA" id="ARBA00023235"/>
    </source>
</evidence>
<keyword evidence="4" id="KW-0413">Isomerase</keyword>
<dbReference type="PANTHER" id="PTHR46512:SF9">
    <property type="entry name" value="PEPTIDYLPROLYL ISOMERASE"/>
    <property type="match status" value="1"/>
</dbReference>
<dbReference type="SMART" id="SM00028">
    <property type="entry name" value="TPR"/>
    <property type="match status" value="2"/>
</dbReference>
<dbReference type="Gene3D" id="1.25.40.10">
    <property type="entry name" value="Tetratricopeptide repeat domain"/>
    <property type="match status" value="1"/>
</dbReference>
<evidence type="ECO:0000256" key="3">
    <source>
        <dbReference type="ARBA" id="ARBA00023110"/>
    </source>
</evidence>
<dbReference type="InterPro" id="IPR019734">
    <property type="entry name" value="TPR_rpt"/>
</dbReference>
<evidence type="ECO:0000256" key="1">
    <source>
        <dbReference type="ARBA" id="ARBA00000971"/>
    </source>
</evidence>
<name>A0A0D3JJ30_EMIH1</name>
<dbReference type="GeneID" id="17269061"/>
<dbReference type="STRING" id="2903.R1EA13"/>
<dbReference type="EnsemblProtists" id="EOD23515">
    <property type="protein sequence ID" value="EOD23515"/>
    <property type="gene ID" value="EMIHUDRAFT_116377"/>
</dbReference>
<accession>A0A0D3JJ30</accession>
<dbReference type="RefSeq" id="XP_005775944.1">
    <property type="nucleotide sequence ID" value="XM_005775887.1"/>
</dbReference>
<dbReference type="InterPro" id="IPR011990">
    <property type="entry name" value="TPR-like_helical_dom_sf"/>
</dbReference>
<dbReference type="AlphaFoldDB" id="A0A0D3JJ30"/>
<keyword evidence="7" id="KW-1185">Reference proteome</keyword>
<evidence type="ECO:0000313" key="7">
    <source>
        <dbReference type="Proteomes" id="UP000013827"/>
    </source>
</evidence>
<dbReference type="EC" id="5.2.1.8" evidence="2"/>
<proteinExistence type="predicted"/>
<dbReference type="HOGENOM" id="CLU_662962_0_0_1"/>
<evidence type="ECO:0000313" key="6">
    <source>
        <dbReference type="EnsemblProtists" id="EOD23515"/>
    </source>
</evidence>
<reference evidence="7" key="1">
    <citation type="journal article" date="2013" name="Nature">
        <title>Pan genome of the phytoplankton Emiliania underpins its global distribution.</title>
        <authorList>
            <person name="Read B.A."/>
            <person name="Kegel J."/>
            <person name="Klute M.J."/>
            <person name="Kuo A."/>
            <person name="Lefebvre S.C."/>
            <person name="Maumus F."/>
            <person name="Mayer C."/>
            <person name="Miller J."/>
            <person name="Monier A."/>
            <person name="Salamov A."/>
            <person name="Young J."/>
            <person name="Aguilar M."/>
            <person name="Claverie J.M."/>
            <person name="Frickenhaus S."/>
            <person name="Gonzalez K."/>
            <person name="Herman E.K."/>
            <person name="Lin Y.C."/>
            <person name="Napier J."/>
            <person name="Ogata H."/>
            <person name="Sarno A.F."/>
            <person name="Shmutz J."/>
            <person name="Schroeder D."/>
            <person name="de Vargas C."/>
            <person name="Verret F."/>
            <person name="von Dassow P."/>
            <person name="Valentin K."/>
            <person name="Van de Peer Y."/>
            <person name="Wheeler G."/>
            <person name="Dacks J.B."/>
            <person name="Delwiche C.F."/>
            <person name="Dyhrman S.T."/>
            <person name="Glockner G."/>
            <person name="John U."/>
            <person name="Richards T."/>
            <person name="Worden A.Z."/>
            <person name="Zhang X."/>
            <person name="Grigoriev I.V."/>
            <person name="Allen A.E."/>
            <person name="Bidle K."/>
            <person name="Borodovsky M."/>
            <person name="Bowler C."/>
            <person name="Brownlee C."/>
            <person name="Cock J.M."/>
            <person name="Elias M."/>
            <person name="Gladyshev V.N."/>
            <person name="Groth M."/>
            <person name="Guda C."/>
            <person name="Hadaegh A."/>
            <person name="Iglesias-Rodriguez M.D."/>
            <person name="Jenkins J."/>
            <person name="Jones B.M."/>
            <person name="Lawson T."/>
            <person name="Leese F."/>
            <person name="Lindquist E."/>
            <person name="Lobanov A."/>
            <person name="Lomsadze A."/>
            <person name="Malik S.B."/>
            <person name="Marsh M.E."/>
            <person name="Mackinder L."/>
            <person name="Mock T."/>
            <person name="Mueller-Roeber B."/>
            <person name="Pagarete A."/>
            <person name="Parker M."/>
            <person name="Probert I."/>
            <person name="Quesneville H."/>
            <person name="Raines C."/>
            <person name="Rensing S.A."/>
            <person name="Riano-Pachon D.M."/>
            <person name="Richier S."/>
            <person name="Rokitta S."/>
            <person name="Shiraiwa Y."/>
            <person name="Soanes D.M."/>
            <person name="van der Giezen M."/>
            <person name="Wahlund T.M."/>
            <person name="Williams B."/>
            <person name="Wilson W."/>
            <person name="Wolfe G."/>
            <person name="Wurch L.L."/>
        </authorList>
    </citation>
    <scope>NUCLEOTIDE SEQUENCE</scope>
</reference>